<protein>
    <recommendedName>
        <fullName evidence="3">Carboxymuconolactone decarboxylase family protein</fullName>
    </recommendedName>
</protein>
<dbReference type="Proteomes" id="UP001501207">
    <property type="component" value="Unassembled WGS sequence"/>
</dbReference>
<dbReference type="InterPro" id="IPR029032">
    <property type="entry name" value="AhpD-like"/>
</dbReference>
<evidence type="ECO:0000313" key="1">
    <source>
        <dbReference type="EMBL" id="GAA4314622.1"/>
    </source>
</evidence>
<dbReference type="EMBL" id="BAABFN010000006">
    <property type="protein sequence ID" value="GAA4314622.1"/>
    <property type="molecule type" value="Genomic_DNA"/>
</dbReference>
<dbReference type="RefSeq" id="WP_344979915.1">
    <property type="nucleotide sequence ID" value="NZ_BAABFN010000006.1"/>
</dbReference>
<evidence type="ECO:0000313" key="2">
    <source>
        <dbReference type="Proteomes" id="UP001501207"/>
    </source>
</evidence>
<proteinExistence type="predicted"/>
<accession>A0ABP8G064</accession>
<comment type="caution">
    <text evidence="1">The sequence shown here is derived from an EMBL/GenBank/DDBJ whole genome shotgun (WGS) entry which is preliminary data.</text>
</comment>
<keyword evidence="2" id="KW-1185">Reference proteome</keyword>
<gene>
    <name evidence="1" type="ORF">GCM10023143_25570</name>
</gene>
<sequence length="177" mass="20791">MRLTSVEKPGTLFLKIAYYLSRRRFGKPLAALRIIYARFPPALKVALRILRTEKQLVLPRRLQLFIRYYTSHLNDCPFCSNAIDYAVARENEAFQEWKEFLDFRNSSRFSEKEKALLTYLEEVNFSKTATEETFSALKRHFSEREIVELTWINATENYFNLMAKPLGLSSDQLQFGG</sequence>
<dbReference type="PANTHER" id="PTHR34846">
    <property type="entry name" value="4-CARBOXYMUCONOLACTONE DECARBOXYLASE FAMILY PROTEIN (AFU_ORTHOLOGUE AFUA_6G11590)"/>
    <property type="match status" value="1"/>
</dbReference>
<dbReference type="SUPFAM" id="SSF69118">
    <property type="entry name" value="AhpD-like"/>
    <property type="match status" value="1"/>
</dbReference>
<dbReference type="PANTHER" id="PTHR34846:SF10">
    <property type="entry name" value="CYTOPLASMIC PROTEIN"/>
    <property type="match status" value="1"/>
</dbReference>
<reference evidence="2" key="1">
    <citation type="journal article" date="2019" name="Int. J. Syst. Evol. Microbiol.">
        <title>The Global Catalogue of Microorganisms (GCM) 10K type strain sequencing project: providing services to taxonomists for standard genome sequencing and annotation.</title>
        <authorList>
            <consortium name="The Broad Institute Genomics Platform"/>
            <consortium name="The Broad Institute Genome Sequencing Center for Infectious Disease"/>
            <person name="Wu L."/>
            <person name="Ma J."/>
        </authorList>
    </citation>
    <scope>NUCLEOTIDE SEQUENCE [LARGE SCALE GENOMIC DNA]</scope>
    <source>
        <strain evidence="2">JCM 17664</strain>
    </source>
</reference>
<name>A0ABP8G064_9BACT</name>
<organism evidence="1 2">
    <name type="scientific">Compostibacter hankyongensis</name>
    <dbReference type="NCBI Taxonomy" id="1007089"/>
    <lineage>
        <taxon>Bacteria</taxon>
        <taxon>Pseudomonadati</taxon>
        <taxon>Bacteroidota</taxon>
        <taxon>Chitinophagia</taxon>
        <taxon>Chitinophagales</taxon>
        <taxon>Chitinophagaceae</taxon>
        <taxon>Compostibacter</taxon>
    </lineage>
</organism>
<evidence type="ECO:0008006" key="3">
    <source>
        <dbReference type="Google" id="ProtNLM"/>
    </source>
</evidence>
<dbReference type="Gene3D" id="1.20.1290.10">
    <property type="entry name" value="AhpD-like"/>
    <property type="match status" value="1"/>
</dbReference>